<proteinExistence type="predicted"/>
<gene>
    <name evidence="1" type="ORF">OV287_02780</name>
</gene>
<sequence length="876" mass="99294">MPANHFQRIHAFYHELPRHFCAQLRLAVEARSAPDEFSCHCTLLESLTTYLNDLSNSVYLDRALDQANEALEAKLRGMDRALSFGHRIGSLRDFARLEADIQKRIPELAQILTAKTLPKECVRATKSFQAIKEARDKFHIPPSRILEYVRANVEPDDDKLGRGTLDAFLSVVVDFRNKGVGHRSEETWFPQDSQFFLLLNGFLAPALDALLSWEPLQAVLTRYETVEAELDTLAGNACVVRRPELLEGRLPLRPSRMSLQPHQRPEGRYLARRTHDSSLLEAVVPFHSFPKTLQSPEQLYQRYRREFLSHYLDKGVITPSQRRDELDVRVKKLVLSEERVRADEREFQQLVAACSNATDKEGQDAARQQLERLLGPEWVHVQDRVKTLLDQLPTRRKDYIYHAIENAFVMSFAQLKAESELSEPELERVLEELERERKIRTLNAGDSYGGRNQALFKLHDPSRPDGFRSILQQLEKTASPRRKHPELVWKLVSLCGKLLSDDGFPELQSEVQALRSCFEDVGTQQGPDDERSADDALSELSLQINGRDVQAPTVRALLEQVWKELQAQNIDVSASVPFLIGKTRYLVSDRPFHANGKPFVIPIPLGGYVFEGSLTRAQALNEIIRFLEKSGVKATSSNVEVEYESSEEALDDSTSESDERLGIIIRDATGAEEEVSGPTVRSFYSKLLSYLLEHQYDLSEVAPIRVGRIRYVLAEEPYHANGRRFQSTISRDGYYMETDYTHALGVKVALEVCKTLGIYAVPLSQEDNGQVELELDLGKRTVRGSSVPEFFTAAVRALYDEGLLTEKDIPYKSGRLRYFISSIPVHVHGREFISPVEVSLGGATYYIESNTSRTNAREFIQKLFTSCSAPAPETTA</sequence>
<name>A0ABT3ZVF7_9BACT</name>
<keyword evidence="2" id="KW-1185">Reference proteome</keyword>
<evidence type="ECO:0000313" key="1">
    <source>
        <dbReference type="EMBL" id="MCY1073397.1"/>
    </source>
</evidence>
<reference evidence="1 2" key="1">
    <citation type="submission" date="2022-11" db="EMBL/GenBank/DDBJ databases">
        <title>Minimal conservation of predation-associated metabolite biosynthetic gene clusters underscores biosynthetic potential of Myxococcota including descriptions for ten novel species: Archangium lansinium sp. nov., Myxococcus landrumus sp. nov., Nannocystis bai.</title>
        <authorList>
            <person name="Ahearne A."/>
            <person name="Stevens C."/>
            <person name="Phillips K."/>
        </authorList>
    </citation>
    <scope>NUCLEOTIDE SEQUENCE [LARGE SCALE GENOMIC DNA]</scope>
    <source>
        <strain evidence="1 2">MIWBW</strain>
    </source>
</reference>
<evidence type="ECO:0000313" key="2">
    <source>
        <dbReference type="Proteomes" id="UP001207654"/>
    </source>
</evidence>
<organism evidence="1 2">
    <name type="scientific">Archangium lansingense</name>
    <dbReference type="NCBI Taxonomy" id="2995310"/>
    <lineage>
        <taxon>Bacteria</taxon>
        <taxon>Pseudomonadati</taxon>
        <taxon>Myxococcota</taxon>
        <taxon>Myxococcia</taxon>
        <taxon>Myxococcales</taxon>
        <taxon>Cystobacterineae</taxon>
        <taxon>Archangiaceae</taxon>
        <taxon>Archangium</taxon>
    </lineage>
</organism>
<accession>A0ABT3ZVF7</accession>
<comment type="caution">
    <text evidence="1">The sequence shown here is derived from an EMBL/GenBank/DDBJ whole genome shotgun (WGS) entry which is preliminary data.</text>
</comment>
<dbReference type="EMBL" id="JAPNKA010000001">
    <property type="protein sequence ID" value="MCY1073397.1"/>
    <property type="molecule type" value="Genomic_DNA"/>
</dbReference>
<protein>
    <submittedName>
        <fullName evidence="1">Uncharacterized protein</fullName>
    </submittedName>
</protein>
<dbReference type="Proteomes" id="UP001207654">
    <property type="component" value="Unassembled WGS sequence"/>
</dbReference>
<dbReference type="RefSeq" id="WP_267532405.1">
    <property type="nucleotide sequence ID" value="NZ_JAPNKA010000001.1"/>
</dbReference>